<reference evidence="3" key="1">
    <citation type="submission" date="2016-11" db="UniProtKB">
        <authorList>
            <consortium name="WormBaseParasite"/>
        </authorList>
    </citation>
    <scope>IDENTIFICATION</scope>
</reference>
<accession>A0A1I7WHL6</accession>
<dbReference type="Gene3D" id="3.40.50.10330">
    <property type="entry name" value="Probable inorganic polyphosphate/atp-NAD kinase, domain 1"/>
    <property type="match status" value="1"/>
</dbReference>
<dbReference type="InterPro" id="IPR016064">
    <property type="entry name" value="NAD/diacylglycerol_kinase_sf"/>
</dbReference>
<evidence type="ECO:0000259" key="1">
    <source>
        <dbReference type="PROSITE" id="PS50146"/>
    </source>
</evidence>
<dbReference type="GO" id="GO:0016020">
    <property type="term" value="C:membrane"/>
    <property type="evidence" value="ECO:0007669"/>
    <property type="project" value="GOC"/>
</dbReference>
<evidence type="ECO:0000313" key="3">
    <source>
        <dbReference type="WBParaSite" id="Hba_04494"/>
    </source>
</evidence>
<protein>
    <submittedName>
        <fullName evidence="3">DAGKc domain-containing protein</fullName>
    </submittedName>
</protein>
<organism evidence="2 3">
    <name type="scientific">Heterorhabditis bacteriophora</name>
    <name type="common">Entomopathogenic nematode worm</name>
    <dbReference type="NCBI Taxonomy" id="37862"/>
    <lineage>
        <taxon>Eukaryota</taxon>
        <taxon>Metazoa</taxon>
        <taxon>Ecdysozoa</taxon>
        <taxon>Nematoda</taxon>
        <taxon>Chromadorea</taxon>
        <taxon>Rhabditida</taxon>
        <taxon>Rhabditina</taxon>
        <taxon>Rhabditomorpha</taxon>
        <taxon>Strongyloidea</taxon>
        <taxon>Heterorhabditidae</taxon>
        <taxon>Heterorhabditis</taxon>
    </lineage>
</organism>
<keyword evidence="2" id="KW-1185">Reference proteome</keyword>
<dbReference type="InterPro" id="IPR001206">
    <property type="entry name" value="Diacylglycerol_kinase_cat_dom"/>
</dbReference>
<dbReference type="InterPro" id="IPR017438">
    <property type="entry name" value="ATP-NAD_kinase_N"/>
</dbReference>
<dbReference type="InterPro" id="IPR050187">
    <property type="entry name" value="Lipid_Phosphate_FormReg"/>
</dbReference>
<evidence type="ECO:0000313" key="2">
    <source>
        <dbReference type="Proteomes" id="UP000095283"/>
    </source>
</evidence>
<dbReference type="GO" id="GO:0001729">
    <property type="term" value="F:ceramide kinase activity"/>
    <property type="evidence" value="ECO:0007669"/>
    <property type="project" value="TreeGrafter"/>
</dbReference>
<dbReference type="GO" id="GO:0006672">
    <property type="term" value="P:ceramide metabolic process"/>
    <property type="evidence" value="ECO:0007669"/>
    <property type="project" value="TreeGrafter"/>
</dbReference>
<proteinExistence type="predicted"/>
<sequence>METEGTSKIRNRPNNIIVFINPFGGKGKAQKIFQDKVDTFFRLTPGLNFEVILTERANHAKDYIIDMPVSKWQSIDGLHQNVTTKGVKHAVIWLLFCSSSFLDELVYILVLYSVRNHQSRAHQRAVIFNVKSWEKLRPQNGRLNLLILLPIVSQFRATNIVTALRCRSYEVGIETRDRFRSGAKRRLPFPRILYWQTRLLECSSTIISAFGP</sequence>
<dbReference type="AlphaFoldDB" id="A0A1I7WHL6"/>
<dbReference type="WBParaSite" id="Hba_04494">
    <property type="protein sequence ID" value="Hba_04494"/>
    <property type="gene ID" value="Hba_04494"/>
</dbReference>
<dbReference type="PANTHER" id="PTHR12358">
    <property type="entry name" value="SPHINGOSINE KINASE"/>
    <property type="match status" value="1"/>
</dbReference>
<dbReference type="Proteomes" id="UP000095283">
    <property type="component" value="Unplaced"/>
</dbReference>
<dbReference type="SUPFAM" id="SSF111331">
    <property type="entry name" value="NAD kinase/diacylglycerol kinase-like"/>
    <property type="match status" value="1"/>
</dbReference>
<dbReference type="Pfam" id="PF00781">
    <property type="entry name" value="DAGK_cat"/>
    <property type="match status" value="1"/>
</dbReference>
<dbReference type="PROSITE" id="PS50146">
    <property type="entry name" value="DAGK"/>
    <property type="match status" value="1"/>
</dbReference>
<name>A0A1I7WHL6_HETBA</name>
<feature type="domain" description="DAGKc" evidence="1">
    <location>
        <begin position="11"/>
        <end position="75"/>
    </location>
</feature>
<dbReference type="PANTHER" id="PTHR12358:SF111">
    <property type="entry name" value="CERAMIDE KINASE, ISOFORM A"/>
    <property type="match status" value="1"/>
</dbReference>